<organism evidence="6">
    <name type="scientific">Chrysotila carterae</name>
    <name type="common">Marine alga</name>
    <name type="synonym">Syracosphaera carterae</name>
    <dbReference type="NCBI Taxonomy" id="13221"/>
    <lineage>
        <taxon>Eukaryota</taxon>
        <taxon>Haptista</taxon>
        <taxon>Haptophyta</taxon>
        <taxon>Prymnesiophyceae</taxon>
        <taxon>Isochrysidales</taxon>
        <taxon>Isochrysidaceae</taxon>
        <taxon>Chrysotila</taxon>
    </lineage>
</organism>
<dbReference type="Pfam" id="PF00036">
    <property type="entry name" value="EF-hand_1"/>
    <property type="match status" value="1"/>
</dbReference>
<dbReference type="SUPFAM" id="SSF47473">
    <property type="entry name" value="EF-hand"/>
    <property type="match status" value="2"/>
</dbReference>
<dbReference type="SMART" id="SM00054">
    <property type="entry name" value="EFh"/>
    <property type="match status" value="1"/>
</dbReference>
<feature type="transmembrane region" description="Helical" evidence="4">
    <location>
        <begin position="215"/>
        <end position="237"/>
    </location>
</feature>
<dbReference type="EMBL" id="HBIZ01055326">
    <property type="protein sequence ID" value="CAE0782657.1"/>
    <property type="molecule type" value="Transcribed_RNA"/>
</dbReference>
<keyword evidence="1" id="KW-0479">Metal-binding</keyword>
<evidence type="ECO:0000256" key="4">
    <source>
        <dbReference type="SAM" id="Phobius"/>
    </source>
</evidence>
<dbReference type="AlphaFoldDB" id="A0A7S4C0I7"/>
<name>A0A7S4C0I7_CHRCT</name>
<accession>A0A7S4C0I7</accession>
<dbReference type="Pfam" id="PF13202">
    <property type="entry name" value="EF-hand_5"/>
    <property type="match status" value="2"/>
</dbReference>
<dbReference type="Gene3D" id="1.10.238.10">
    <property type="entry name" value="EF-hand"/>
    <property type="match status" value="2"/>
</dbReference>
<keyword evidence="4" id="KW-1133">Transmembrane helix</keyword>
<evidence type="ECO:0000313" key="6">
    <source>
        <dbReference type="EMBL" id="CAE0782657.1"/>
    </source>
</evidence>
<dbReference type="PANTHER" id="PTHR10827">
    <property type="entry name" value="RETICULOCALBIN"/>
    <property type="match status" value="1"/>
</dbReference>
<dbReference type="PROSITE" id="PS50222">
    <property type="entry name" value="EF_HAND_2"/>
    <property type="match status" value="1"/>
</dbReference>
<protein>
    <recommendedName>
        <fullName evidence="5">EF-hand domain-containing protein</fullName>
    </recommendedName>
</protein>
<evidence type="ECO:0000256" key="2">
    <source>
        <dbReference type="ARBA" id="ARBA00022737"/>
    </source>
</evidence>
<keyword evidence="2" id="KW-0677">Repeat</keyword>
<evidence type="ECO:0000256" key="3">
    <source>
        <dbReference type="ARBA" id="ARBA00022837"/>
    </source>
</evidence>
<dbReference type="GO" id="GO:0005509">
    <property type="term" value="F:calcium ion binding"/>
    <property type="evidence" value="ECO:0007669"/>
    <property type="project" value="InterPro"/>
</dbReference>
<reference evidence="6" key="1">
    <citation type="submission" date="2021-01" db="EMBL/GenBank/DDBJ databases">
        <authorList>
            <person name="Corre E."/>
            <person name="Pelletier E."/>
            <person name="Niang G."/>
            <person name="Scheremetjew M."/>
            <person name="Finn R."/>
            <person name="Kale V."/>
            <person name="Holt S."/>
            <person name="Cochrane G."/>
            <person name="Meng A."/>
            <person name="Brown T."/>
            <person name="Cohen L."/>
        </authorList>
    </citation>
    <scope>NUCLEOTIDE SEQUENCE</scope>
    <source>
        <strain evidence="6">CCMP645</strain>
    </source>
</reference>
<gene>
    <name evidence="6" type="ORF">PCAR00345_LOCUS35359</name>
</gene>
<dbReference type="InterPro" id="IPR018247">
    <property type="entry name" value="EF_Hand_1_Ca_BS"/>
</dbReference>
<dbReference type="PROSITE" id="PS00018">
    <property type="entry name" value="EF_HAND_1"/>
    <property type="match status" value="2"/>
</dbReference>
<feature type="domain" description="EF-hand" evidence="5">
    <location>
        <begin position="150"/>
        <end position="185"/>
    </location>
</feature>
<evidence type="ECO:0000256" key="1">
    <source>
        <dbReference type="ARBA" id="ARBA00022723"/>
    </source>
</evidence>
<keyword evidence="3" id="KW-0106">Calcium</keyword>
<keyword evidence="4" id="KW-0472">Membrane</keyword>
<dbReference type="PANTHER" id="PTHR10827:SF98">
    <property type="entry name" value="45 KDA CALCIUM-BINDING PROTEIN"/>
    <property type="match status" value="1"/>
</dbReference>
<dbReference type="InterPro" id="IPR002048">
    <property type="entry name" value="EF_hand_dom"/>
</dbReference>
<dbReference type="InterPro" id="IPR011992">
    <property type="entry name" value="EF-hand-dom_pair"/>
</dbReference>
<keyword evidence="4" id="KW-0812">Transmembrane</keyword>
<sequence>MANTGSESTVDMDLNNDGRVTKKEAMAAIEKAALDDNGDGKVSLKEVLDVDNDGKVTEPEMAKLDIDGNGEVTKREAIAAHLGREKAQGEAAVADATKLDDNGDGKVSMKEALDVNDDGKVTGREKQTLDIDRDGEVTKHEAVVAQLNRYDIPRSMELFKQYDANNDGKLDLEEFTEMVRGTEFGPRVEHPLDPEFSRAANGELPYVYWNSKEEALNETILCSISLLTLFIIARWLVRKYVGRRYAKVSLFQEHHFPPMSAANEYELPALAHETSLHHVISQEDMGLRNERIESPIRSPRLD</sequence>
<evidence type="ECO:0000259" key="5">
    <source>
        <dbReference type="PROSITE" id="PS50222"/>
    </source>
</evidence>
<proteinExistence type="predicted"/>